<protein>
    <recommendedName>
        <fullName evidence="4">Zinc-ribbon domain-containing protein</fullName>
    </recommendedName>
</protein>
<keyword evidence="2" id="KW-0812">Transmembrane</keyword>
<dbReference type="RefSeq" id="WP_316434690.1">
    <property type="nucleotide sequence ID" value="NZ_CP053586.1"/>
</dbReference>
<evidence type="ECO:0000256" key="2">
    <source>
        <dbReference type="SAM" id="Phobius"/>
    </source>
</evidence>
<reference evidence="3" key="1">
    <citation type="submission" date="2020-05" db="EMBL/GenBank/DDBJ databases">
        <authorList>
            <person name="Zhu T."/>
            <person name="Keshari N."/>
            <person name="Lu X."/>
        </authorList>
    </citation>
    <scope>NUCLEOTIDE SEQUENCE</scope>
    <source>
        <strain evidence="3">NK1-12</strain>
    </source>
</reference>
<evidence type="ECO:0000313" key="3">
    <source>
        <dbReference type="EMBL" id="WNZ23109.1"/>
    </source>
</evidence>
<organism evidence="3">
    <name type="scientific">Leptolyngbya sp. NK1-12</name>
    <dbReference type="NCBI Taxonomy" id="2547451"/>
    <lineage>
        <taxon>Bacteria</taxon>
        <taxon>Bacillati</taxon>
        <taxon>Cyanobacteriota</taxon>
        <taxon>Cyanophyceae</taxon>
        <taxon>Leptolyngbyales</taxon>
        <taxon>Leptolyngbyaceae</taxon>
        <taxon>Leptolyngbya group</taxon>
        <taxon>Leptolyngbya</taxon>
    </lineage>
</organism>
<name>A0AA96WDH1_9CYAN</name>
<accession>A0AA96WDH1</accession>
<keyword evidence="2" id="KW-1133">Transmembrane helix</keyword>
<keyword evidence="2" id="KW-0472">Membrane</keyword>
<evidence type="ECO:0000256" key="1">
    <source>
        <dbReference type="SAM" id="MobiDB-lite"/>
    </source>
</evidence>
<feature type="region of interest" description="Disordered" evidence="1">
    <location>
        <begin position="114"/>
        <end position="142"/>
    </location>
</feature>
<evidence type="ECO:0008006" key="4">
    <source>
        <dbReference type="Google" id="ProtNLM"/>
    </source>
</evidence>
<feature type="compositionally biased region" description="Low complexity" evidence="1">
    <location>
        <begin position="114"/>
        <end position="132"/>
    </location>
</feature>
<gene>
    <name evidence="3" type="ORF">HJG54_09715</name>
</gene>
<proteinExistence type="predicted"/>
<dbReference type="EMBL" id="CP053586">
    <property type="protein sequence ID" value="WNZ23109.1"/>
    <property type="molecule type" value="Genomic_DNA"/>
</dbReference>
<feature type="transmembrane region" description="Helical" evidence="2">
    <location>
        <begin position="89"/>
        <end position="111"/>
    </location>
</feature>
<dbReference type="AlphaFoldDB" id="A0AA96WDH1"/>
<sequence length="280" mass="31785">MLGWIVWGSGGDSVDLGVVDHRHCDTCERVRPFKILLQYRYAHIYWVFSWVTEKKYVLVCDVCHRGWELKAKEIEKNFSKHPIPFMKRYGWAFLVVPFISLIGFAAIASYFESPNSTSSLPTTTTNPSVSTSEQSPRSAPTPTYVRSLVTENGYPFPATSGYIDGYSRQAQDGYSSVTVDNSQNDSDVFVKLFSLDTAPPAPVQVFFIRAREKFTVENMRAGNYDIRYRDLDSGALARTDPFDLQELKDQEGIRYSTITLTLYRVSGGNMQIHTISDQDF</sequence>